<name>A0A0C3BN55_PILCF</name>
<keyword evidence="4" id="KW-1185">Reference proteome</keyword>
<organism evidence="3 4">
    <name type="scientific">Piloderma croceum (strain F 1598)</name>
    <dbReference type="NCBI Taxonomy" id="765440"/>
    <lineage>
        <taxon>Eukaryota</taxon>
        <taxon>Fungi</taxon>
        <taxon>Dikarya</taxon>
        <taxon>Basidiomycota</taxon>
        <taxon>Agaricomycotina</taxon>
        <taxon>Agaricomycetes</taxon>
        <taxon>Agaricomycetidae</taxon>
        <taxon>Atheliales</taxon>
        <taxon>Atheliaceae</taxon>
        <taxon>Piloderma</taxon>
    </lineage>
</organism>
<dbReference type="PANTHER" id="PTHR42057:SF2">
    <property type="entry name" value="F-BOX DOMAIN PROTEIN (AFU_ORTHOLOGUE AFUA_4G00200)-RELATED"/>
    <property type="match status" value="1"/>
</dbReference>
<dbReference type="InterPro" id="IPR001810">
    <property type="entry name" value="F-box_dom"/>
</dbReference>
<gene>
    <name evidence="3" type="ORF">PILCRDRAFT_814622</name>
</gene>
<feature type="compositionally biased region" description="Acidic residues" evidence="1">
    <location>
        <begin position="104"/>
        <end position="133"/>
    </location>
</feature>
<reference evidence="3 4" key="1">
    <citation type="submission" date="2014-04" db="EMBL/GenBank/DDBJ databases">
        <authorList>
            <consortium name="DOE Joint Genome Institute"/>
            <person name="Kuo A."/>
            <person name="Tarkka M."/>
            <person name="Buscot F."/>
            <person name="Kohler A."/>
            <person name="Nagy L.G."/>
            <person name="Floudas D."/>
            <person name="Copeland A."/>
            <person name="Barry K.W."/>
            <person name="Cichocki N."/>
            <person name="Veneault-Fourrey C."/>
            <person name="LaButti K."/>
            <person name="Lindquist E.A."/>
            <person name="Lipzen A."/>
            <person name="Lundell T."/>
            <person name="Morin E."/>
            <person name="Murat C."/>
            <person name="Sun H."/>
            <person name="Tunlid A."/>
            <person name="Henrissat B."/>
            <person name="Grigoriev I.V."/>
            <person name="Hibbett D.S."/>
            <person name="Martin F."/>
            <person name="Nordberg H.P."/>
            <person name="Cantor M.N."/>
            <person name="Hua S.X."/>
        </authorList>
    </citation>
    <scope>NUCLEOTIDE SEQUENCE [LARGE SCALE GENOMIC DNA]</scope>
    <source>
        <strain evidence="3 4">F 1598</strain>
    </source>
</reference>
<evidence type="ECO:0000313" key="4">
    <source>
        <dbReference type="Proteomes" id="UP000054166"/>
    </source>
</evidence>
<dbReference type="InParanoid" id="A0A0C3BN55"/>
<dbReference type="AlphaFoldDB" id="A0A0C3BN55"/>
<sequence length="481" mass="54823">MSCLPLELIHEVVVNVPSTTDLRTLRQVNRTFNKIATPGAFRVLDVRLNNVQGLENIHNSDNLRHLVEEIDFKYSDKPSDDEELESVEDSDTRLVKVTTVVKEQDEDECWDSDESGNIWDDYEDESAEEEDSNGLDKEAVLEQMDSESDANLVEDGDSWGEDEDGDDDISESDAIDMGEAGLFGWPYDGQDMIHMRVLWPALFRLHKFTRLKTLRFSFHSSYCECRRLGGAQPSLHFLVQKAVLASIASDPYPAMVRNLSLTNVIGIEDDVYESPTFQTVISSLQSLSISTIAPEYETGCDFELRHWYNDFWRSTMPTRFLTPPESSLTSLSLGSDVIIGPIDNFNINYHFFPRLASLKLERFLFHWYPVTEFILQHNATLQKLELRNCEMYVPHTVGPPIPAHWSDVYKRLQIEMTKLEELVVVTSAWRGEFSGQIYSEMGGESEFCQVELATEEEEDAVALAELYAVVDLRRLSGLGQI</sequence>
<evidence type="ECO:0000259" key="2">
    <source>
        <dbReference type="SMART" id="SM00256"/>
    </source>
</evidence>
<protein>
    <recommendedName>
        <fullName evidence="2">F-box domain-containing protein</fullName>
    </recommendedName>
</protein>
<proteinExistence type="predicted"/>
<feature type="domain" description="F-box" evidence="2">
    <location>
        <begin position="4"/>
        <end position="45"/>
    </location>
</feature>
<dbReference type="OrthoDB" id="2858653at2759"/>
<dbReference type="Proteomes" id="UP000054166">
    <property type="component" value="Unassembled WGS sequence"/>
</dbReference>
<feature type="compositionally biased region" description="Acidic residues" evidence="1">
    <location>
        <begin position="144"/>
        <end position="173"/>
    </location>
</feature>
<feature type="region of interest" description="Disordered" evidence="1">
    <location>
        <begin position="104"/>
        <end position="173"/>
    </location>
</feature>
<dbReference type="EMBL" id="KN832978">
    <property type="protein sequence ID" value="KIM87913.1"/>
    <property type="molecule type" value="Genomic_DNA"/>
</dbReference>
<dbReference type="PANTHER" id="PTHR42057">
    <property type="entry name" value="F-BOX DOMAIN PROTEIN (AFU_ORTHOLOGUE AFUA_4G00200)"/>
    <property type="match status" value="1"/>
</dbReference>
<dbReference type="HOGENOM" id="CLU_567551_0_0_1"/>
<reference evidence="4" key="2">
    <citation type="submission" date="2015-01" db="EMBL/GenBank/DDBJ databases">
        <title>Evolutionary Origins and Diversification of the Mycorrhizal Mutualists.</title>
        <authorList>
            <consortium name="DOE Joint Genome Institute"/>
            <consortium name="Mycorrhizal Genomics Consortium"/>
            <person name="Kohler A."/>
            <person name="Kuo A."/>
            <person name="Nagy L.G."/>
            <person name="Floudas D."/>
            <person name="Copeland A."/>
            <person name="Barry K.W."/>
            <person name="Cichocki N."/>
            <person name="Veneault-Fourrey C."/>
            <person name="LaButti K."/>
            <person name="Lindquist E.A."/>
            <person name="Lipzen A."/>
            <person name="Lundell T."/>
            <person name="Morin E."/>
            <person name="Murat C."/>
            <person name="Riley R."/>
            <person name="Ohm R."/>
            <person name="Sun H."/>
            <person name="Tunlid A."/>
            <person name="Henrissat B."/>
            <person name="Grigoriev I.V."/>
            <person name="Hibbett D.S."/>
            <person name="Martin F."/>
        </authorList>
    </citation>
    <scope>NUCLEOTIDE SEQUENCE [LARGE SCALE GENOMIC DNA]</scope>
    <source>
        <strain evidence="4">F 1598</strain>
    </source>
</reference>
<evidence type="ECO:0000313" key="3">
    <source>
        <dbReference type="EMBL" id="KIM87913.1"/>
    </source>
</evidence>
<accession>A0A0C3BN55</accession>
<evidence type="ECO:0000256" key="1">
    <source>
        <dbReference type="SAM" id="MobiDB-lite"/>
    </source>
</evidence>
<dbReference type="SMART" id="SM00256">
    <property type="entry name" value="FBOX"/>
    <property type="match status" value="1"/>
</dbReference>